<name>A0A413T8J3_9FIRM</name>
<proteinExistence type="predicted"/>
<protein>
    <submittedName>
        <fullName evidence="4">Glycosyltransferase family 2 protein</fullName>
    </submittedName>
</protein>
<dbReference type="AlphaFoldDB" id="A0A413T8J3"/>
<dbReference type="InterPro" id="IPR029044">
    <property type="entry name" value="Nucleotide-diphossugar_trans"/>
</dbReference>
<evidence type="ECO:0000256" key="1">
    <source>
        <dbReference type="ARBA" id="ARBA00022676"/>
    </source>
</evidence>
<dbReference type="GO" id="GO:0016757">
    <property type="term" value="F:glycosyltransferase activity"/>
    <property type="evidence" value="ECO:0007669"/>
    <property type="project" value="UniProtKB-KW"/>
</dbReference>
<evidence type="ECO:0000259" key="3">
    <source>
        <dbReference type="Pfam" id="PF00535"/>
    </source>
</evidence>
<sequence>MEKELISIVVPVYNVEKYLKRCVESIVNQTYKNLEIILVDDGSPDSCPQLCDKLAQEDKRIKVIHKKNQGLGMARNSGIEIATGKFICFFDSDDYTKLETIEKAYESAKKYNSEIVMFGMIKIDKNGNVLSEDIPNTPQNFYSGKEIMEFILPNMIASDPISGKKRGFNMSSSGRMFSMELINKIKWRFVSERDYISEDFYSLLLLYKDVKRISIINEAFYYYCTNEMSLTHKIDNDRYRKVCICYEGMKNIAEKYNYPIVVKESLDSQFIGSTIGVMKLIINLDERKIKIKEEIDEIIQDKLLQNVIKNINMKRESLQRKVIIYAMRKKYIGLTYVLLKAKG</sequence>
<dbReference type="PANTHER" id="PTHR22916">
    <property type="entry name" value="GLYCOSYLTRANSFERASE"/>
    <property type="match status" value="1"/>
</dbReference>
<dbReference type="Pfam" id="PF00535">
    <property type="entry name" value="Glycos_transf_2"/>
    <property type="match status" value="1"/>
</dbReference>
<dbReference type="Proteomes" id="UP000285740">
    <property type="component" value="Unassembled WGS sequence"/>
</dbReference>
<dbReference type="Gene3D" id="3.90.550.10">
    <property type="entry name" value="Spore Coat Polysaccharide Biosynthesis Protein SpsA, Chain A"/>
    <property type="match status" value="1"/>
</dbReference>
<keyword evidence="1" id="KW-0328">Glycosyltransferase</keyword>
<dbReference type="SUPFAM" id="SSF53448">
    <property type="entry name" value="Nucleotide-diphospho-sugar transferases"/>
    <property type="match status" value="1"/>
</dbReference>
<dbReference type="EMBL" id="QSFV01000006">
    <property type="protein sequence ID" value="RHA81250.1"/>
    <property type="molecule type" value="Genomic_DNA"/>
</dbReference>
<reference evidence="4 5" key="1">
    <citation type="submission" date="2018-08" db="EMBL/GenBank/DDBJ databases">
        <title>A genome reference for cultivated species of the human gut microbiota.</title>
        <authorList>
            <person name="Zou Y."/>
            <person name="Xue W."/>
            <person name="Luo G."/>
        </authorList>
    </citation>
    <scope>NUCLEOTIDE SEQUENCE [LARGE SCALE GENOMIC DNA]</scope>
    <source>
        <strain evidence="4 5">AM42-30</strain>
    </source>
</reference>
<evidence type="ECO:0000313" key="5">
    <source>
        <dbReference type="Proteomes" id="UP000285740"/>
    </source>
</evidence>
<feature type="domain" description="Glycosyltransferase 2-like" evidence="3">
    <location>
        <begin position="7"/>
        <end position="135"/>
    </location>
</feature>
<dbReference type="CDD" id="cd00761">
    <property type="entry name" value="Glyco_tranf_GTA_type"/>
    <property type="match status" value="1"/>
</dbReference>
<organism evidence="4 5">
    <name type="scientific">Eubacterium ventriosum</name>
    <dbReference type="NCBI Taxonomy" id="39496"/>
    <lineage>
        <taxon>Bacteria</taxon>
        <taxon>Bacillati</taxon>
        <taxon>Bacillota</taxon>
        <taxon>Clostridia</taxon>
        <taxon>Eubacteriales</taxon>
        <taxon>Eubacteriaceae</taxon>
        <taxon>Eubacterium</taxon>
    </lineage>
</organism>
<comment type="caution">
    <text evidence="4">The sequence shown here is derived from an EMBL/GenBank/DDBJ whole genome shotgun (WGS) entry which is preliminary data.</text>
</comment>
<gene>
    <name evidence="4" type="ORF">DW918_03300</name>
</gene>
<evidence type="ECO:0000256" key="2">
    <source>
        <dbReference type="ARBA" id="ARBA00022679"/>
    </source>
</evidence>
<dbReference type="InterPro" id="IPR001173">
    <property type="entry name" value="Glyco_trans_2-like"/>
</dbReference>
<accession>A0A413T8J3</accession>
<dbReference type="RefSeq" id="WP_118030176.1">
    <property type="nucleotide sequence ID" value="NZ_QSFV01000006.1"/>
</dbReference>
<dbReference type="PANTHER" id="PTHR22916:SF51">
    <property type="entry name" value="GLYCOSYLTRANSFERASE EPSH-RELATED"/>
    <property type="match status" value="1"/>
</dbReference>
<keyword evidence="2 4" id="KW-0808">Transferase</keyword>
<evidence type="ECO:0000313" key="4">
    <source>
        <dbReference type="EMBL" id="RHA81250.1"/>
    </source>
</evidence>